<dbReference type="EMBL" id="JADGJH010005915">
    <property type="protein sequence ID" value="KAJ3078801.1"/>
    <property type="molecule type" value="Genomic_DNA"/>
</dbReference>
<feature type="non-terminal residue" evidence="2">
    <location>
        <position position="1"/>
    </location>
</feature>
<evidence type="ECO:0000313" key="3">
    <source>
        <dbReference type="Proteomes" id="UP001211907"/>
    </source>
</evidence>
<organism evidence="2 3">
    <name type="scientific">Physocladia obscura</name>
    <dbReference type="NCBI Taxonomy" id="109957"/>
    <lineage>
        <taxon>Eukaryota</taxon>
        <taxon>Fungi</taxon>
        <taxon>Fungi incertae sedis</taxon>
        <taxon>Chytridiomycota</taxon>
        <taxon>Chytridiomycota incertae sedis</taxon>
        <taxon>Chytridiomycetes</taxon>
        <taxon>Chytridiales</taxon>
        <taxon>Chytriomycetaceae</taxon>
        <taxon>Physocladia</taxon>
    </lineage>
</organism>
<comment type="caution">
    <text evidence="2">The sequence shown here is derived from an EMBL/GenBank/DDBJ whole genome shotgun (WGS) entry which is preliminary data.</text>
</comment>
<reference evidence="2" key="1">
    <citation type="submission" date="2020-05" db="EMBL/GenBank/DDBJ databases">
        <title>Phylogenomic resolution of chytrid fungi.</title>
        <authorList>
            <person name="Stajich J.E."/>
            <person name="Amses K."/>
            <person name="Simmons R."/>
            <person name="Seto K."/>
            <person name="Myers J."/>
            <person name="Bonds A."/>
            <person name="Quandt C.A."/>
            <person name="Barry K."/>
            <person name="Liu P."/>
            <person name="Grigoriev I."/>
            <person name="Longcore J.E."/>
            <person name="James T.Y."/>
        </authorList>
    </citation>
    <scope>NUCLEOTIDE SEQUENCE</scope>
    <source>
        <strain evidence="2">JEL0513</strain>
    </source>
</reference>
<feature type="region of interest" description="Disordered" evidence="1">
    <location>
        <begin position="65"/>
        <end position="85"/>
    </location>
</feature>
<keyword evidence="3" id="KW-1185">Reference proteome</keyword>
<gene>
    <name evidence="2" type="ORF">HK100_010608</name>
</gene>
<feature type="compositionally biased region" description="Low complexity" evidence="1">
    <location>
        <begin position="68"/>
        <end position="85"/>
    </location>
</feature>
<protein>
    <submittedName>
        <fullName evidence="2">Uncharacterized protein</fullName>
    </submittedName>
</protein>
<evidence type="ECO:0000313" key="2">
    <source>
        <dbReference type="EMBL" id="KAJ3078801.1"/>
    </source>
</evidence>
<accession>A0AAD5SNW2</accession>
<sequence>MQKSLLDSHSFIKRQSETLDLQQARLVQYDTKIQEQSEMIGHQQKRIDTLSKELEEIRTEYAASVTRQSNASGGTASGSTQAGSNTLPVPTWADVVSSAQMQQVDAAHQLIIGQLIDSTVANKPGPEPILLAPPQKVGFFRDFTAMEVQHGAALLYVVGLKSIQYSRLRRHLKDLGFPVNEIYNMAKISEVAHEFLVNTTFASFIAMRFTQIGARMLTSFKMDGPKSTIKQIIWNSSRVDRVAHESPVLKAQQFYAAWY</sequence>
<dbReference type="Proteomes" id="UP001211907">
    <property type="component" value="Unassembled WGS sequence"/>
</dbReference>
<name>A0AAD5SNW2_9FUNG</name>
<evidence type="ECO:0000256" key="1">
    <source>
        <dbReference type="SAM" id="MobiDB-lite"/>
    </source>
</evidence>
<dbReference type="AlphaFoldDB" id="A0AAD5SNW2"/>
<proteinExistence type="predicted"/>